<accession>A0A9P6JHX3</accession>
<proteinExistence type="predicted"/>
<gene>
    <name evidence="2" type="ORF">CPB83DRAFT_194365</name>
</gene>
<evidence type="ECO:0000313" key="2">
    <source>
        <dbReference type="EMBL" id="KAF9521673.1"/>
    </source>
</evidence>
<dbReference type="Proteomes" id="UP000807306">
    <property type="component" value="Unassembled WGS sequence"/>
</dbReference>
<dbReference type="AlphaFoldDB" id="A0A9P6JHX3"/>
<feature type="transmembrane region" description="Helical" evidence="1">
    <location>
        <begin position="12"/>
        <end position="31"/>
    </location>
</feature>
<keyword evidence="1" id="KW-0472">Membrane</keyword>
<evidence type="ECO:0000256" key="1">
    <source>
        <dbReference type="SAM" id="Phobius"/>
    </source>
</evidence>
<protein>
    <submittedName>
        <fullName evidence="2">Uncharacterized protein</fullName>
    </submittedName>
</protein>
<keyword evidence="3" id="KW-1185">Reference proteome</keyword>
<sequence>MTVDHRWHRYIRPLLLVSVLIVSGLVIYVLLRVPIIRPVPHRLCKGKPEDPMGAYIASSNTPVLINNKLVFYLFSDLTSEAP</sequence>
<keyword evidence="1" id="KW-1133">Transmembrane helix</keyword>
<comment type="caution">
    <text evidence="2">The sequence shown here is derived from an EMBL/GenBank/DDBJ whole genome shotgun (WGS) entry which is preliminary data.</text>
</comment>
<name>A0A9P6JHX3_9AGAR</name>
<dbReference type="EMBL" id="MU158003">
    <property type="protein sequence ID" value="KAF9521673.1"/>
    <property type="molecule type" value="Genomic_DNA"/>
</dbReference>
<evidence type="ECO:0000313" key="3">
    <source>
        <dbReference type="Proteomes" id="UP000807306"/>
    </source>
</evidence>
<keyword evidence="1" id="KW-0812">Transmembrane</keyword>
<reference evidence="2" key="1">
    <citation type="submission" date="2020-11" db="EMBL/GenBank/DDBJ databases">
        <authorList>
            <consortium name="DOE Joint Genome Institute"/>
            <person name="Ahrendt S."/>
            <person name="Riley R."/>
            <person name="Andreopoulos W."/>
            <person name="Labutti K."/>
            <person name="Pangilinan J."/>
            <person name="Ruiz-Duenas F.J."/>
            <person name="Barrasa J.M."/>
            <person name="Sanchez-Garcia M."/>
            <person name="Camarero S."/>
            <person name="Miyauchi S."/>
            <person name="Serrano A."/>
            <person name="Linde D."/>
            <person name="Babiker R."/>
            <person name="Drula E."/>
            <person name="Ayuso-Fernandez I."/>
            <person name="Pacheco R."/>
            <person name="Padilla G."/>
            <person name="Ferreira P."/>
            <person name="Barriuso J."/>
            <person name="Kellner H."/>
            <person name="Castanera R."/>
            <person name="Alfaro M."/>
            <person name="Ramirez L."/>
            <person name="Pisabarro A.G."/>
            <person name="Kuo A."/>
            <person name="Tritt A."/>
            <person name="Lipzen A."/>
            <person name="He G."/>
            <person name="Yan M."/>
            <person name="Ng V."/>
            <person name="Cullen D."/>
            <person name="Martin F."/>
            <person name="Rosso M.-N."/>
            <person name="Henrissat B."/>
            <person name="Hibbett D."/>
            <person name="Martinez A.T."/>
            <person name="Grigoriev I.V."/>
        </authorList>
    </citation>
    <scope>NUCLEOTIDE SEQUENCE</scope>
    <source>
        <strain evidence="2">CBS 506.95</strain>
    </source>
</reference>
<organism evidence="2 3">
    <name type="scientific">Crepidotus variabilis</name>
    <dbReference type="NCBI Taxonomy" id="179855"/>
    <lineage>
        <taxon>Eukaryota</taxon>
        <taxon>Fungi</taxon>
        <taxon>Dikarya</taxon>
        <taxon>Basidiomycota</taxon>
        <taxon>Agaricomycotina</taxon>
        <taxon>Agaricomycetes</taxon>
        <taxon>Agaricomycetidae</taxon>
        <taxon>Agaricales</taxon>
        <taxon>Agaricineae</taxon>
        <taxon>Crepidotaceae</taxon>
        <taxon>Crepidotus</taxon>
    </lineage>
</organism>